<evidence type="ECO:0000313" key="1">
    <source>
        <dbReference type="EMBL" id="AKP53860.1"/>
    </source>
</evidence>
<evidence type="ECO:0008006" key="3">
    <source>
        <dbReference type="Google" id="ProtNLM"/>
    </source>
</evidence>
<dbReference type="Proteomes" id="UP000036520">
    <property type="component" value="Chromosome"/>
</dbReference>
<dbReference type="InterPro" id="IPR029475">
    <property type="entry name" value="DUF6807"/>
</dbReference>
<reference evidence="1 2" key="1">
    <citation type="submission" date="2015-07" db="EMBL/GenBank/DDBJ databases">
        <authorList>
            <person name="Kim K.M."/>
        </authorList>
    </citation>
    <scope>NUCLEOTIDE SEQUENCE [LARGE SCALE GENOMIC DNA]</scope>
    <source>
        <strain evidence="1 2">KCTC 12363</strain>
    </source>
</reference>
<sequence length="433" mass="49828">MFTENDFCNIVSKKIKMKFKGLICLIIGFSMSFSVVAQKIAEIKVDVDIISRFSYPVSVDLSSITPLSDTLLSLVDITSGKSIQVPFQIDNLNGRTLYWMIAPQSDSEKPVRVFELHRKSETEKTPNFLALEVNENSLVIKKHGKNLWQYNNGMAYPPEGIDSAYARSGFVHPMWTPTGKALTRIQPSDHYHHYGLWNPWTRVTYKNELIDFWNLKERQGTVRFANFINRTSGPVFADYKALHEHVVLKNREVPEVAMTEVQGTRIFALEKDNDYYLADINIVLNTSPDEGVVLEEYRYGSLGWRTTEKWDRYNSEVITSEGLDRKSADGSLARWCIVQGELDEDYGAVVMMSYPSNFNHPEPLRVWPEDMYDRGDMYANFAPTKNMDWHLEAGKSYQLNYRFLVSSKKISSEDAEAAWVQFAHKPKITITIY</sequence>
<dbReference type="STRING" id="320787.CA2015_4522"/>
<accession>A0A0H4PLE3</accession>
<name>A0A0H4PLE3_9BACT</name>
<dbReference type="EMBL" id="CP012040">
    <property type="protein sequence ID" value="AKP53860.1"/>
    <property type="molecule type" value="Genomic_DNA"/>
</dbReference>
<protein>
    <recommendedName>
        <fullName evidence="3">Methane oxygenase PmoA</fullName>
    </recommendedName>
</protein>
<evidence type="ECO:0000313" key="2">
    <source>
        <dbReference type="Proteomes" id="UP000036520"/>
    </source>
</evidence>
<dbReference type="Pfam" id="PF14100">
    <property type="entry name" value="DUF6807"/>
    <property type="match status" value="1"/>
</dbReference>
<dbReference type="AlphaFoldDB" id="A0A0H4PLE3"/>
<gene>
    <name evidence="1" type="ORF">CA2015_4522</name>
</gene>
<dbReference type="PATRIC" id="fig|320787.5.peg.4959"/>
<organism evidence="1 2">
    <name type="scientific">Cyclobacterium amurskyense</name>
    <dbReference type="NCBI Taxonomy" id="320787"/>
    <lineage>
        <taxon>Bacteria</taxon>
        <taxon>Pseudomonadati</taxon>
        <taxon>Bacteroidota</taxon>
        <taxon>Cytophagia</taxon>
        <taxon>Cytophagales</taxon>
        <taxon>Cyclobacteriaceae</taxon>
        <taxon>Cyclobacterium</taxon>
    </lineage>
</organism>
<dbReference type="KEGG" id="camu:CA2015_4522"/>
<proteinExistence type="predicted"/>
<keyword evidence="2" id="KW-1185">Reference proteome</keyword>